<evidence type="ECO:0000313" key="1">
    <source>
        <dbReference type="EMBL" id="AXQ85845.1"/>
    </source>
</evidence>
<keyword evidence="1" id="KW-0614">Plasmid</keyword>
<accession>A0A385EKS8</accession>
<protein>
    <submittedName>
        <fullName evidence="1">Uncharacterized protein</fullName>
    </submittedName>
</protein>
<reference evidence="1" key="1">
    <citation type="submission" date="2018-07" db="EMBL/GenBank/DDBJ databases">
        <title>Complete sequence of the large pWBG749-family conjugative multiresistance plasmid pWBG731 of Staphylococcus aureus.</title>
        <authorList>
            <person name="Ramsay J.P."/>
            <person name="Yui Eto K."/>
            <person name="O'Brien F.G."/>
            <person name="Grubb W.W.B."/>
            <person name="Murphy R.J."/>
            <person name="Coombs G.W."/>
        </authorList>
    </citation>
    <scope>NUCLEOTIDE SEQUENCE</scope>
    <source>
        <strain evidence="1">WBG10514</strain>
        <plasmid evidence="1">pWBG731</plasmid>
    </source>
</reference>
<dbReference type="AlphaFoldDB" id="A0A385EKS8"/>
<organism evidence="1">
    <name type="scientific">Staphylococcus aureus</name>
    <dbReference type="NCBI Taxonomy" id="1280"/>
    <lineage>
        <taxon>Bacteria</taxon>
        <taxon>Bacillati</taxon>
        <taxon>Bacillota</taxon>
        <taxon>Bacilli</taxon>
        <taxon>Bacillales</taxon>
        <taxon>Staphylococcaceae</taxon>
        <taxon>Staphylococcus</taxon>
    </lineage>
</organism>
<proteinExistence type="predicted"/>
<gene>
    <name evidence="1" type="ORF">pWBG731_00054</name>
</gene>
<geneLocation type="plasmid" evidence="1">
    <name>pWBG731</name>
</geneLocation>
<name>A0A385EKS8_STAAU</name>
<dbReference type="EMBL" id="MH587574">
    <property type="protein sequence ID" value="AXQ85845.1"/>
    <property type="molecule type" value="Genomic_DNA"/>
</dbReference>
<sequence length="220" mass="26106">MNEVKLNLYVISTDGNDVFGVYDSLYSATKDLFLYLKNEADKHYSNEMQIDTQIFDKITHLYGFLNNDITFEKMEHFLEIYNTIAPNVCSVEMIEVEQPEMVEAIDYIEKYGVKKYKDDFKNIRIKLIEDEINSVISTFKVSEIREMLKYLLSNEIKKMQNDYDSLEVLYYKCDYINELGKLQSNIEDNIDPVIVLKRFITTYNNEYERFCCKVKNIANH</sequence>